<dbReference type="InterPro" id="IPR006070">
    <property type="entry name" value="Sua5-like_dom"/>
</dbReference>
<dbReference type="PANTHER" id="PTHR17490">
    <property type="entry name" value="SUA5"/>
    <property type="match status" value="1"/>
</dbReference>
<accession>A0A1M6XZB2</accession>
<reference evidence="14" key="2">
    <citation type="submission" date="2016-11" db="EMBL/GenBank/DDBJ databases">
        <authorList>
            <person name="Jaros S."/>
            <person name="Januszkiewicz K."/>
            <person name="Wedrychowicz H."/>
        </authorList>
    </citation>
    <scope>NUCLEOTIDE SEQUENCE [LARGE SCALE GENOMIC DNA]</scope>
    <source>
        <strain evidence="14">DSM 27989</strain>
    </source>
</reference>
<feature type="domain" description="YrdC-like" evidence="12">
    <location>
        <begin position="1"/>
        <end position="185"/>
    </location>
</feature>
<dbReference type="SUPFAM" id="SSF55821">
    <property type="entry name" value="YrdC/RibB"/>
    <property type="match status" value="1"/>
</dbReference>
<evidence type="ECO:0000256" key="4">
    <source>
        <dbReference type="ARBA" id="ARBA00022490"/>
    </source>
</evidence>
<reference evidence="13" key="1">
    <citation type="journal article" date="2014" name="Int. J. Syst. Evol. Microbiol.">
        <title>Complete genome of a new Firmicutes species belonging to the dominant human colonic microbiota ('Ruminococcus bicirculans') reveals two chromosomes and a selective capacity to utilize plant glucans.</title>
        <authorList>
            <consortium name="NISC Comparative Sequencing Program"/>
            <person name="Wegmann U."/>
            <person name="Louis P."/>
            <person name="Goesmann A."/>
            <person name="Henrissat B."/>
            <person name="Duncan S.H."/>
            <person name="Flint H.J."/>
        </authorList>
    </citation>
    <scope>NUCLEOTIDE SEQUENCE</scope>
    <source>
        <strain evidence="13">CGMCC 1.12707</strain>
    </source>
</reference>
<keyword evidence="5" id="KW-0808">Transferase</keyword>
<dbReference type="EMBL" id="FRBH01000006">
    <property type="protein sequence ID" value="SHL11361.1"/>
    <property type="molecule type" value="Genomic_DNA"/>
</dbReference>
<evidence type="ECO:0000313" key="16">
    <source>
        <dbReference type="Proteomes" id="UP000650994"/>
    </source>
</evidence>
<keyword evidence="7" id="KW-0548">Nucleotidyltransferase</keyword>
<dbReference type="InterPro" id="IPR050156">
    <property type="entry name" value="TC-AMP_synthase_SUA5"/>
</dbReference>
<dbReference type="Pfam" id="PF01300">
    <property type="entry name" value="Sua5_yciO_yrdC"/>
    <property type="match status" value="1"/>
</dbReference>
<keyword evidence="16" id="KW-1185">Reference proteome</keyword>
<dbReference type="EC" id="2.7.7.87" evidence="3"/>
<evidence type="ECO:0000256" key="1">
    <source>
        <dbReference type="ARBA" id="ARBA00004496"/>
    </source>
</evidence>
<organism evidence="14 15">
    <name type="scientific">Chishuiella changwenlii</name>
    <dbReference type="NCBI Taxonomy" id="1434701"/>
    <lineage>
        <taxon>Bacteria</taxon>
        <taxon>Pseudomonadati</taxon>
        <taxon>Bacteroidota</taxon>
        <taxon>Flavobacteriia</taxon>
        <taxon>Flavobacteriales</taxon>
        <taxon>Weeksellaceae</taxon>
        <taxon>Chishuiella</taxon>
    </lineage>
</organism>
<gene>
    <name evidence="13" type="ORF">GCM10010984_09560</name>
    <name evidence="14" type="ORF">SAMN05443634_10625</name>
</gene>
<evidence type="ECO:0000256" key="7">
    <source>
        <dbReference type="ARBA" id="ARBA00022695"/>
    </source>
</evidence>
<dbReference type="Proteomes" id="UP000184120">
    <property type="component" value="Unassembled WGS sequence"/>
</dbReference>
<reference evidence="13" key="5">
    <citation type="submission" date="2024-05" db="EMBL/GenBank/DDBJ databases">
        <authorList>
            <person name="Sun Q."/>
            <person name="Zhou Y."/>
        </authorList>
    </citation>
    <scope>NUCLEOTIDE SEQUENCE</scope>
    <source>
        <strain evidence="13">CGMCC 1.12707</strain>
    </source>
</reference>
<evidence type="ECO:0000256" key="10">
    <source>
        <dbReference type="ARBA" id="ARBA00029774"/>
    </source>
</evidence>
<comment type="subcellular location">
    <subcellularLocation>
        <location evidence="1">Cytoplasm</location>
    </subcellularLocation>
</comment>
<evidence type="ECO:0000256" key="8">
    <source>
        <dbReference type="ARBA" id="ARBA00022741"/>
    </source>
</evidence>
<evidence type="ECO:0000313" key="14">
    <source>
        <dbReference type="EMBL" id="SHL11361.1"/>
    </source>
</evidence>
<evidence type="ECO:0000256" key="5">
    <source>
        <dbReference type="ARBA" id="ARBA00022679"/>
    </source>
</evidence>
<keyword evidence="8" id="KW-0547">Nucleotide-binding</keyword>
<dbReference type="AlphaFoldDB" id="A0A1M6XZB2"/>
<sequence>MSDINEIVARLKEGETILYPTDTILGLGCDAKNEDAIEKIYQIKNRPSSKSLIILVDSPKMLQDIVEVPELAWDLIDLNEKPITIIYDNPKGLPASLVAEDNTIAIRLTDDLFCKKIIGKLGGPIVSTSANLSGESSPKVFKEVSEEIIKIVDYIVDEAKTFVPQFTASTIIKLGLDNQVKVIRE</sequence>
<evidence type="ECO:0000256" key="3">
    <source>
        <dbReference type="ARBA" id="ARBA00012584"/>
    </source>
</evidence>
<evidence type="ECO:0000256" key="11">
    <source>
        <dbReference type="ARBA" id="ARBA00048366"/>
    </source>
</evidence>
<dbReference type="GO" id="GO:0005524">
    <property type="term" value="F:ATP binding"/>
    <property type="evidence" value="ECO:0007669"/>
    <property type="project" value="UniProtKB-KW"/>
</dbReference>
<dbReference type="InterPro" id="IPR017945">
    <property type="entry name" value="DHBP_synth_RibB-like_a/b_dom"/>
</dbReference>
<evidence type="ECO:0000259" key="12">
    <source>
        <dbReference type="PROSITE" id="PS51163"/>
    </source>
</evidence>
<evidence type="ECO:0000256" key="9">
    <source>
        <dbReference type="ARBA" id="ARBA00022840"/>
    </source>
</evidence>
<dbReference type="STRING" id="1434701.SAMN05443634_10625"/>
<dbReference type="GO" id="GO:0006450">
    <property type="term" value="P:regulation of translational fidelity"/>
    <property type="evidence" value="ECO:0007669"/>
    <property type="project" value="TreeGrafter"/>
</dbReference>
<dbReference type="GO" id="GO:0061710">
    <property type="term" value="F:L-threonylcarbamoyladenylate synthase"/>
    <property type="evidence" value="ECO:0007669"/>
    <property type="project" value="UniProtKB-EC"/>
</dbReference>
<dbReference type="Proteomes" id="UP000650994">
    <property type="component" value="Unassembled WGS sequence"/>
</dbReference>
<name>A0A1M6XZB2_9FLAO</name>
<dbReference type="GO" id="GO:0005737">
    <property type="term" value="C:cytoplasm"/>
    <property type="evidence" value="ECO:0007669"/>
    <property type="project" value="UniProtKB-SubCell"/>
</dbReference>
<reference evidence="16" key="4">
    <citation type="journal article" date="2019" name="Int. J. Syst. Evol. Microbiol.">
        <title>The Global Catalogue of Microorganisms (GCM) 10K type strain sequencing project: providing services to taxonomists for standard genome sequencing and annotation.</title>
        <authorList>
            <consortium name="The Broad Institute Genomics Platform"/>
            <consortium name="The Broad Institute Genome Sequencing Center for Infectious Disease"/>
            <person name="Wu L."/>
            <person name="Ma J."/>
        </authorList>
    </citation>
    <scope>NUCLEOTIDE SEQUENCE [LARGE SCALE GENOMIC DNA]</scope>
    <source>
        <strain evidence="16">CGMCC 1.12707</strain>
    </source>
</reference>
<protein>
    <recommendedName>
        <fullName evidence="10">L-threonylcarbamoyladenylate synthase</fullName>
        <ecNumber evidence="3">2.7.7.87</ecNumber>
    </recommendedName>
    <alternativeName>
        <fullName evidence="10">L-threonylcarbamoyladenylate synthase</fullName>
    </alternativeName>
</protein>
<dbReference type="GO" id="GO:0003725">
    <property type="term" value="F:double-stranded RNA binding"/>
    <property type="evidence" value="ECO:0007669"/>
    <property type="project" value="InterPro"/>
</dbReference>
<dbReference type="NCBIfam" id="TIGR00057">
    <property type="entry name" value="L-threonylcarbamoyladenylate synthase"/>
    <property type="match status" value="1"/>
</dbReference>
<dbReference type="GO" id="GO:0000049">
    <property type="term" value="F:tRNA binding"/>
    <property type="evidence" value="ECO:0007669"/>
    <property type="project" value="TreeGrafter"/>
</dbReference>
<evidence type="ECO:0000256" key="2">
    <source>
        <dbReference type="ARBA" id="ARBA00007663"/>
    </source>
</evidence>
<dbReference type="EMBL" id="BMFL01000005">
    <property type="protein sequence ID" value="GGE93998.1"/>
    <property type="molecule type" value="Genomic_DNA"/>
</dbReference>
<dbReference type="Gene3D" id="3.90.870.10">
    <property type="entry name" value="DHBP synthase"/>
    <property type="match status" value="1"/>
</dbReference>
<evidence type="ECO:0000256" key="6">
    <source>
        <dbReference type="ARBA" id="ARBA00022694"/>
    </source>
</evidence>
<comment type="similarity">
    <text evidence="2">Belongs to the SUA5 family.</text>
</comment>
<keyword evidence="4" id="KW-0963">Cytoplasm</keyword>
<dbReference type="GO" id="GO:0008033">
    <property type="term" value="P:tRNA processing"/>
    <property type="evidence" value="ECO:0007669"/>
    <property type="project" value="UniProtKB-KW"/>
</dbReference>
<evidence type="ECO:0000313" key="13">
    <source>
        <dbReference type="EMBL" id="GGE93998.1"/>
    </source>
</evidence>
<comment type="catalytic activity">
    <reaction evidence="11">
        <text>L-threonine + hydrogencarbonate + ATP = L-threonylcarbamoyladenylate + diphosphate + H2O</text>
        <dbReference type="Rhea" id="RHEA:36407"/>
        <dbReference type="ChEBI" id="CHEBI:15377"/>
        <dbReference type="ChEBI" id="CHEBI:17544"/>
        <dbReference type="ChEBI" id="CHEBI:30616"/>
        <dbReference type="ChEBI" id="CHEBI:33019"/>
        <dbReference type="ChEBI" id="CHEBI:57926"/>
        <dbReference type="ChEBI" id="CHEBI:73682"/>
        <dbReference type="EC" id="2.7.7.87"/>
    </reaction>
</comment>
<keyword evidence="6" id="KW-0819">tRNA processing</keyword>
<evidence type="ECO:0000313" key="15">
    <source>
        <dbReference type="Proteomes" id="UP000184120"/>
    </source>
</evidence>
<keyword evidence="9" id="KW-0067">ATP-binding</keyword>
<dbReference type="PANTHER" id="PTHR17490:SF16">
    <property type="entry name" value="THREONYLCARBAMOYL-AMP SYNTHASE"/>
    <property type="match status" value="1"/>
</dbReference>
<proteinExistence type="inferred from homology"/>
<reference evidence="15" key="3">
    <citation type="submission" date="2016-11" db="EMBL/GenBank/DDBJ databases">
        <authorList>
            <person name="Varghese N."/>
            <person name="Submissions S."/>
        </authorList>
    </citation>
    <scope>NUCLEOTIDE SEQUENCE [LARGE SCALE GENOMIC DNA]</scope>
    <source>
        <strain evidence="15">DSM 27989</strain>
    </source>
</reference>
<dbReference type="PROSITE" id="PS51163">
    <property type="entry name" value="YRDC"/>
    <property type="match status" value="1"/>
</dbReference>